<evidence type="ECO:0000313" key="3">
    <source>
        <dbReference type="Proteomes" id="UP000663891"/>
    </source>
</evidence>
<evidence type="ECO:0000313" key="1">
    <source>
        <dbReference type="EMBL" id="CAF0766302.1"/>
    </source>
</evidence>
<dbReference type="Proteomes" id="UP000663881">
    <property type="component" value="Unassembled WGS sequence"/>
</dbReference>
<name>A0A813QEC7_9BILA</name>
<reference evidence="1" key="1">
    <citation type="submission" date="2021-02" db="EMBL/GenBank/DDBJ databases">
        <authorList>
            <person name="Nowell W R."/>
        </authorList>
    </citation>
    <scope>NUCLEOTIDE SEQUENCE</scope>
</reference>
<dbReference type="EMBL" id="CAJOAY010008531">
    <property type="protein sequence ID" value="CAF4188200.1"/>
    <property type="molecule type" value="Genomic_DNA"/>
</dbReference>
<dbReference type="AlphaFoldDB" id="A0A813QEC7"/>
<dbReference type="EMBL" id="CAJNON010000010">
    <property type="protein sequence ID" value="CAF0766302.1"/>
    <property type="molecule type" value="Genomic_DNA"/>
</dbReference>
<sequence length="93" mass="10783">MDNTDRITAIPKSFSPDSSQERYAIDADIFLSTKIQPTTTKNFHNKDRRNATIRTPSRPKNEQDLLIMYSKEKPNNKERIVTIIDNRSPSCEK</sequence>
<proteinExistence type="predicted"/>
<evidence type="ECO:0000313" key="2">
    <source>
        <dbReference type="EMBL" id="CAF4188200.1"/>
    </source>
</evidence>
<comment type="caution">
    <text evidence="1">The sequence shown here is derived from an EMBL/GenBank/DDBJ whole genome shotgun (WGS) entry which is preliminary data.</text>
</comment>
<accession>A0A813QEC7</accession>
<organism evidence="1 3">
    <name type="scientific">Adineta steineri</name>
    <dbReference type="NCBI Taxonomy" id="433720"/>
    <lineage>
        <taxon>Eukaryota</taxon>
        <taxon>Metazoa</taxon>
        <taxon>Spiralia</taxon>
        <taxon>Gnathifera</taxon>
        <taxon>Rotifera</taxon>
        <taxon>Eurotatoria</taxon>
        <taxon>Bdelloidea</taxon>
        <taxon>Adinetida</taxon>
        <taxon>Adinetidae</taxon>
        <taxon>Adineta</taxon>
    </lineage>
</organism>
<protein>
    <submittedName>
        <fullName evidence="1">Uncharacterized protein</fullName>
    </submittedName>
</protein>
<dbReference type="Proteomes" id="UP000663891">
    <property type="component" value="Unassembled WGS sequence"/>
</dbReference>
<gene>
    <name evidence="2" type="ORF">OKA104_LOCUS40279</name>
    <name evidence="1" type="ORF">VCS650_LOCUS2106</name>
</gene>